<feature type="active site" evidence="2">
    <location>
        <position position="249"/>
    </location>
</feature>
<feature type="signal peptide" evidence="5">
    <location>
        <begin position="1"/>
        <end position="15"/>
    </location>
</feature>
<keyword evidence="8" id="KW-1185">Reference proteome</keyword>
<dbReference type="CDD" id="cd05471">
    <property type="entry name" value="pepsin_like"/>
    <property type="match status" value="1"/>
</dbReference>
<reference evidence="7" key="1">
    <citation type="submission" date="2021-09" db="EMBL/GenBank/DDBJ databases">
        <authorList>
            <consortium name="AG Swart"/>
            <person name="Singh M."/>
            <person name="Singh A."/>
            <person name="Seah K."/>
            <person name="Emmerich C."/>
        </authorList>
    </citation>
    <scope>NUCLEOTIDE SEQUENCE</scope>
    <source>
        <strain evidence="7">ATCC30299</strain>
    </source>
</reference>
<keyword evidence="4" id="KW-0812">Transmembrane</keyword>
<dbReference type="PROSITE" id="PS51767">
    <property type="entry name" value="PEPTIDASE_A1"/>
    <property type="match status" value="1"/>
</dbReference>
<dbReference type="Proteomes" id="UP001162131">
    <property type="component" value="Unassembled WGS sequence"/>
</dbReference>
<sequence>MFAIFLVASIWYCYSLPQQEIGISIPVYKKSSSTDVDNYKNNQYSVEINIGNPPQSFNVLLDTAESWLWVVSDECLNCEPIQRSFVPGKSKTYVSTALSTIIDVLNITASGTIGMDSVFLSEALGVSQFFVLVNENFIDTETLFLADGVLGLGFSQLSGGYANFVQNLKLQGMTNSSMFSLYLSSEGDDDADAIPSNLMLGGCDLETYSYDDKFTYLNVTNSSGYWEVPLAAVHLEAGLAIESKSVIFDIGTSMILASILDHSTIKDAFRFHQGCEEDQNNGYIYCECPYENSTENYPPLSFYLGNGQEFQVSAFHYFHWNATTGLCSLLLGENAGESWVLGDVFLRAYYSVWNMDDGTIGLAQAKSNYVPDKSSSKSGVSLTSIIIIASGAAVLGIIIAALIYKFTRNRLNKKKMQCTIASISSEECHYNDQSSSSLSGSVNEFSSDSILNEPLVEIKPDYIVVPANLSQYAKH</sequence>
<feature type="domain" description="Peptidase A1" evidence="6">
    <location>
        <begin position="44"/>
        <end position="363"/>
    </location>
</feature>
<evidence type="ECO:0000256" key="5">
    <source>
        <dbReference type="SAM" id="SignalP"/>
    </source>
</evidence>
<dbReference type="Pfam" id="PF00026">
    <property type="entry name" value="Asp"/>
    <property type="match status" value="1"/>
</dbReference>
<evidence type="ECO:0000313" key="7">
    <source>
        <dbReference type="EMBL" id="CAG9330993.1"/>
    </source>
</evidence>
<evidence type="ECO:0000256" key="1">
    <source>
        <dbReference type="ARBA" id="ARBA00007447"/>
    </source>
</evidence>
<feature type="disulfide bond" evidence="3">
    <location>
        <begin position="286"/>
        <end position="327"/>
    </location>
</feature>
<keyword evidence="5" id="KW-0732">Signal</keyword>
<comment type="similarity">
    <text evidence="1">Belongs to the peptidase A1 family.</text>
</comment>
<dbReference type="InterPro" id="IPR034164">
    <property type="entry name" value="Pepsin-like_dom"/>
</dbReference>
<accession>A0AAU9JUS7</accession>
<evidence type="ECO:0000256" key="4">
    <source>
        <dbReference type="SAM" id="Phobius"/>
    </source>
</evidence>
<dbReference type="GO" id="GO:0004190">
    <property type="term" value="F:aspartic-type endopeptidase activity"/>
    <property type="evidence" value="ECO:0007669"/>
    <property type="project" value="InterPro"/>
</dbReference>
<dbReference type="InterPro" id="IPR021109">
    <property type="entry name" value="Peptidase_aspartic_dom_sf"/>
</dbReference>
<dbReference type="PANTHER" id="PTHR47966:SF74">
    <property type="entry name" value="AGR407CP"/>
    <property type="match status" value="1"/>
</dbReference>
<organism evidence="7 8">
    <name type="scientific">Blepharisma stoltei</name>
    <dbReference type="NCBI Taxonomy" id="1481888"/>
    <lineage>
        <taxon>Eukaryota</taxon>
        <taxon>Sar</taxon>
        <taxon>Alveolata</taxon>
        <taxon>Ciliophora</taxon>
        <taxon>Postciliodesmatophora</taxon>
        <taxon>Heterotrichea</taxon>
        <taxon>Heterotrichida</taxon>
        <taxon>Blepharismidae</taxon>
        <taxon>Blepharisma</taxon>
    </lineage>
</organism>
<comment type="caution">
    <text evidence="7">The sequence shown here is derived from an EMBL/GenBank/DDBJ whole genome shotgun (WGS) entry which is preliminary data.</text>
</comment>
<feature type="transmembrane region" description="Helical" evidence="4">
    <location>
        <begin position="382"/>
        <end position="406"/>
    </location>
</feature>
<keyword evidence="4" id="KW-1133">Transmembrane helix</keyword>
<name>A0AAU9JUS7_9CILI</name>
<protein>
    <recommendedName>
        <fullName evidence="6">Peptidase A1 domain-containing protein</fullName>
    </recommendedName>
</protein>
<dbReference type="GO" id="GO:0006508">
    <property type="term" value="P:proteolysis"/>
    <property type="evidence" value="ECO:0007669"/>
    <property type="project" value="InterPro"/>
</dbReference>
<gene>
    <name evidence="7" type="ORF">BSTOLATCC_MIC52399</name>
</gene>
<dbReference type="InterPro" id="IPR033121">
    <property type="entry name" value="PEPTIDASE_A1"/>
</dbReference>
<dbReference type="PANTHER" id="PTHR47966">
    <property type="entry name" value="BETA-SITE APP-CLEAVING ENZYME, ISOFORM A-RELATED"/>
    <property type="match status" value="1"/>
</dbReference>
<dbReference type="EMBL" id="CAJZBQ010000052">
    <property type="protein sequence ID" value="CAG9330993.1"/>
    <property type="molecule type" value="Genomic_DNA"/>
</dbReference>
<evidence type="ECO:0000256" key="2">
    <source>
        <dbReference type="PIRSR" id="PIRSR601461-1"/>
    </source>
</evidence>
<feature type="active site" evidence="2">
    <location>
        <position position="62"/>
    </location>
</feature>
<evidence type="ECO:0000313" key="8">
    <source>
        <dbReference type="Proteomes" id="UP001162131"/>
    </source>
</evidence>
<evidence type="ECO:0000256" key="3">
    <source>
        <dbReference type="PIRSR" id="PIRSR601461-2"/>
    </source>
</evidence>
<dbReference type="AlphaFoldDB" id="A0AAU9JUS7"/>
<dbReference type="Gene3D" id="2.40.70.10">
    <property type="entry name" value="Acid Proteases"/>
    <property type="match status" value="2"/>
</dbReference>
<dbReference type="SUPFAM" id="SSF50630">
    <property type="entry name" value="Acid proteases"/>
    <property type="match status" value="1"/>
</dbReference>
<proteinExistence type="inferred from homology"/>
<dbReference type="InterPro" id="IPR001461">
    <property type="entry name" value="Aspartic_peptidase_A1"/>
</dbReference>
<dbReference type="PRINTS" id="PR00792">
    <property type="entry name" value="PEPSIN"/>
</dbReference>
<feature type="chain" id="PRO_5043358829" description="Peptidase A1 domain-containing protein" evidence="5">
    <location>
        <begin position="16"/>
        <end position="475"/>
    </location>
</feature>
<evidence type="ECO:0000259" key="6">
    <source>
        <dbReference type="PROSITE" id="PS51767"/>
    </source>
</evidence>
<keyword evidence="3" id="KW-1015">Disulfide bond</keyword>
<keyword evidence="4" id="KW-0472">Membrane</keyword>